<name>A0A136INC5_9PEZI</name>
<dbReference type="InParanoid" id="A0A136INC5"/>
<dbReference type="Proteomes" id="UP000070501">
    <property type="component" value="Unassembled WGS sequence"/>
</dbReference>
<evidence type="ECO:0000313" key="2">
    <source>
        <dbReference type="Proteomes" id="UP000070501"/>
    </source>
</evidence>
<protein>
    <submittedName>
        <fullName evidence="1">Uncharacterized protein</fullName>
    </submittedName>
</protein>
<keyword evidence="2" id="KW-1185">Reference proteome</keyword>
<evidence type="ECO:0000313" key="1">
    <source>
        <dbReference type="EMBL" id="KXJ86348.1"/>
    </source>
</evidence>
<dbReference type="EMBL" id="KQ964268">
    <property type="protein sequence ID" value="KXJ86348.1"/>
    <property type="molecule type" value="Genomic_DNA"/>
</dbReference>
<accession>A0A136INC5</accession>
<proteinExistence type="predicted"/>
<organism evidence="1 2">
    <name type="scientific">Microdochium bolleyi</name>
    <dbReference type="NCBI Taxonomy" id="196109"/>
    <lineage>
        <taxon>Eukaryota</taxon>
        <taxon>Fungi</taxon>
        <taxon>Dikarya</taxon>
        <taxon>Ascomycota</taxon>
        <taxon>Pezizomycotina</taxon>
        <taxon>Sordariomycetes</taxon>
        <taxon>Xylariomycetidae</taxon>
        <taxon>Xylariales</taxon>
        <taxon>Microdochiaceae</taxon>
        <taxon>Microdochium</taxon>
    </lineage>
</organism>
<dbReference type="AlphaFoldDB" id="A0A136INC5"/>
<gene>
    <name evidence="1" type="ORF">Micbo1qcDRAFT_179887</name>
</gene>
<dbReference type="OrthoDB" id="10560504at2759"/>
<sequence>MNTARFRQCFSCMPFAAVRNASASGGGQDLTAVPEMSDARMGLGSETCPSIVTGFGHGGCYKPPRSTMFSTHYFVTALCLGGAVLGEKPPVVPVEDAPSIITALFTDGNGRDSRADFTAGNWEFDGCA</sequence>
<reference evidence="2" key="1">
    <citation type="submission" date="2016-02" db="EMBL/GenBank/DDBJ databases">
        <title>Draft genome sequence of Microdochium bolleyi, a fungal endophyte of beachgrass.</title>
        <authorList>
            <consortium name="DOE Joint Genome Institute"/>
            <person name="David A.S."/>
            <person name="May G."/>
            <person name="Haridas S."/>
            <person name="Lim J."/>
            <person name="Wang M."/>
            <person name="Labutti K."/>
            <person name="Lipzen A."/>
            <person name="Barry K."/>
            <person name="Grigoriev I.V."/>
        </authorList>
    </citation>
    <scope>NUCLEOTIDE SEQUENCE [LARGE SCALE GENOMIC DNA]</scope>
    <source>
        <strain evidence="2">J235TASD1</strain>
    </source>
</reference>